<evidence type="ECO:0000256" key="7">
    <source>
        <dbReference type="SAM" id="Phobius"/>
    </source>
</evidence>
<name>A0AAI8YEH9_9PEZI</name>
<dbReference type="InterPro" id="IPR002523">
    <property type="entry name" value="MgTranspt_CorA/ZnTranspt_ZntB"/>
</dbReference>
<evidence type="ECO:0000256" key="5">
    <source>
        <dbReference type="SAM" id="Coils"/>
    </source>
</evidence>
<feature type="region of interest" description="Disordered" evidence="6">
    <location>
        <begin position="1"/>
        <end position="20"/>
    </location>
</feature>
<accession>A0AAI8YEH9</accession>
<evidence type="ECO:0000256" key="3">
    <source>
        <dbReference type="ARBA" id="ARBA00022989"/>
    </source>
</evidence>
<dbReference type="Gene3D" id="1.20.58.340">
    <property type="entry name" value="Magnesium transport protein CorA, transmembrane region"/>
    <property type="match status" value="1"/>
</dbReference>
<dbReference type="SUPFAM" id="SSF144083">
    <property type="entry name" value="Magnesium transport protein CorA, transmembrane region"/>
    <property type="match status" value="1"/>
</dbReference>
<evidence type="ECO:0000256" key="4">
    <source>
        <dbReference type="ARBA" id="ARBA00023136"/>
    </source>
</evidence>
<evidence type="ECO:0000256" key="1">
    <source>
        <dbReference type="ARBA" id="ARBA00004141"/>
    </source>
</evidence>
<comment type="caution">
    <text evidence="8">The sequence shown here is derived from an EMBL/GenBank/DDBJ whole genome shotgun (WGS) entry which is preliminary data.</text>
</comment>
<evidence type="ECO:0000256" key="2">
    <source>
        <dbReference type="ARBA" id="ARBA00022692"/>
    </source>
</evidence>
<keyword evidence="4 7" id="KW-0472">Membrane</keyword>
<evidence type="ECO:0000313" key="9">
    <source>
        <dbReference type="Proteomes" id="UP001295740"/>
    </source>
</evidence>
<keyword evidence="3 7" id="KW-1133">Transmembrane helix</keyword>
<organism evidence="8 9">
    <name type="scientific">Anthostomella pinea</name>
    <dbReference type="NCBI Taxonomy" id="933095"/>
    <lineage>
        <taxon>Eukaryota</taxon>
        <taxon>Fungi</taxon>
        <taxon>Dikarya</taxon>
        <taxon>Ascomycota</taxon>
        <taxon>Pezizomycotina</taxon>
        <taxon>Sordariomycetes</taxon>
        <taxon>Xylariomycetidae</taxon>
        <taxon>Xylariales</taxon>
        <taxon>Xylariaceae</taxon>
        <taxon>Anthostomella</taxon>
    </lineage>
</organism>
<protein>
    <submittedName>
        <fullName evidence="8">Uu.00g047390.m01.CDS01</fullName>
    </submittedName>
</protein>
<dbReference type="Proteomes" id="UP001295740">
    <property type="component" value="Unassembled WGS sequence"/>
</dbReference>
<feature type="compositionally biased region" description="Polar residues" evidence="6">
    <location>
        <begin position="1"/>
        <end position="11"/>
    </location>
</feature>
<keyword evidence="9" id="KW-1185">Reference proteome</keyword>
<sequence length="673" mass="76237">MTSQASFSTPHWPQDGHQPIAHVTTPTPTIVFPESPFHYDILSSDSIKQYLDLVVESLVTHDNLHDWDDQFAPDPVRKLAIFAKAEMARSGLDKADHMVNFNLIREVIRAGGSDVSQTLPMAVSDTVRQLFPRLHERTIDENGGGLSHGRIVEIKEQINYLRRATLLMIQAFCLRLLDEDFTFVRNFVQRHLMLEHLFKEPYILQETSPSNEQDAKCYKRLTLSFHLPHLLLGTSHFSGGDSEIIDRDSIEVVDTQVDFEDPDSPSGSNPRLFKAASSVLLTLVLPEEQPSREEAYGLLSNPQCLWTVLIVNGSWRLATGSLRNPSNTQTPLSQFLRGVVSAITAQRQNLRPILASLKTRLAAADNGTLFDDRRFGKSRTYHALIATCHRLAATIDASLAFLREFRADRLPALAARAQASEAPGLDHWRARLREEIGELERARLEVNAFREQVRELRDALHGATALLESRIAVMQGDRIKTLTYLSVAYLPLSLITSVYSISVLPASADLASYFVTMAVALVVTVFVTVVLLRSEMNRQELDFAVGRPPEKRVISPLKAPRPGASNISRRLFLLPLFFLSVLLWRLFRLSWKALMHGTVYLLWTFPEEELSYASGLLYRPVPSVVFPRHFSVRKMVWDLLRFFALPVWLLLVLTRAGIRLCGRCVVRCWCWRR</sequence>
<feature type="transmembrane region" description="Helical" evidence="7">
    <location>
        <begin position="635"/>
        <end position="653"/>
    </location>
</feature>
<dbReference type="EMBL" id="CAUWAG010000003">
    <property type="protein sequence ID" value="CAJ2501886.1"/>
    <property type="molecule type" value="Genomic_DNA"/>
</dbReference>
<evidence type="ECO:0000256" key="6">
    <source>
        <dbReference type="SAM" id="MobiDB-lite"/>
    </source>
</evidence>
<dbReference type="InterPro" id="IPR045863">
    <property type="entry name" value="CorA_TM1_TM2"/>
</dbReference>
<evidence type="ECO:0000313" key="8">
    <source>
        <dbReference type="EMBL" id="CAJ2501886.1"/>
    </source>
</evidence>
<proteinExistence type="predicted"/>
<dbReference type="AlphaFoldDB" id="A0AAI8YEH9"/>
<feature type="transmembrane region" description="Helical" evidence="7">
    <location>
        <begin position="482"/>
        <end position="504"/>
    </location>
</feature>
<dbReference type="GO" id="GO:0046873">
    <property type="term" value="F:metal ion transmembrane transporter activity"/>
    <property type="evidence" value="ECO:0007669"/>
    <property type="project" value="InterPro"/>
</dbReference>
<reference evidence="8" key="1">
    <citation type="submission" date="2023-10" db="EMBL/GenBank/DDBJ databases">
        <authorList>
            <person name="Hackl T."/>
        </authorList>
    </citation>
    <scope>NUCLEOTIDE SEQUENCE</scope>
</reference>
<keyword evidence="5" id="KW-0175">Coiled coil</keyword>
<dbReference type="Pfam" id="PF01544">
    <property type="entry name" value="CorA"/>
    <property type="match status" value="1"/>
</dbReference>
<feature type="transmembrane region" description="Helical" evidence="7">
    <location>
        <begin position="510"/>
        <end position="532"/>
    </location>
</feature>
<dbReference type="GO" id="GO:0016020">
    <property type="term" value="C:membrane"/>
    <property type="evidence" value="ECO:0007669"/>
    <property type="project" value="UniProtKB-SubCell"/>
</dbReference>
<feature type="transmembrane region" description="Helical" evidence="7">
    <location>
        <begin position="571"/>
        <end position="587"/>
    </location>
</feature>
<comment type="subcellular location">
    <subcellularLocation>
        <location evidence="1">Membrane</location>
        <topology evidence="1">Multi-pass membrane protein</topology>
    </subcellularLocation>
</comment>
<keyword evidence="2 7" id="KW-0812">Transmembrane</keyword>
<gene>
    <name evidence="8" type="ORF">KHLLAP_LOCUS2354</name>
</gene>
<feature type="coiled-coil region" evidence="5">
    <location>
        <begin position="425"/>
        <end position="459"/>
    </location>
</feature>